<dbReference type="PANTHER" id="PTHR31302:SF31">
    <property type="entry name" value="PHOSPHODIESTERASE YAEI"/>
    <property type="match status" value="1"/>
</dbReference>
<dbReference type="AlphaFoldDB" id="A0AAU7C8L2"/>
<proteinExistence type="predicted"/>
<dbReference type="RefSeq" id="WP_406694168.1">
    <property type="nucleotide sequence ID" value="NZ_CP155447.1"/>
</dbReference>
<dbReference type="InterPro" id="IPR004843">
    <property type="entry name" value="Calcineurin-like_PHP"/>
</dbReference>
<accession>A0AAU7C8L2</accession>
<evidence type="ECO:0000259" key="3">
    <source>
        <dbReference type="Pfam" id="PF00149"/>
    </source>
</evidence>
<dbReference type="InterPro" id="IPR051158">
    <property type="entry name" value="Metallophosphoesterase_sf"/>
</dbReference>
<dbReference type="GO" id="GO:0008758">
    <property type="term" value="F:UDP-2,3-diacylglucosamine hydrolase activity"/>
    <property type="evidence" value="ECO:0007669"/>
    <property type="project" value="TreeGrafter"/>
</dbReference>
<dbReference type="Gene3D" id="3.60.21.10">
    <property type="match status" value="1"/>
</dbReference>
<evidence type="ECO:0000313" key="4">
    <source>
        <dbReference type="EMBL" id="XBH01458.1"/>
    </source>
</evidence>
<dbReference type="InterPro" id="IPR029052">
    <property type="entry name" value="Metallo-depent_PP-like"/>
</dbReference>
<name>A0AAU7C8L2_9BACT</name>
<dbReference type="GO" id="GO:0009245">
    <property type="term" value="P:lipid A biosynthetic process"/>
    <property type="evidence" value="ECO:0007669"/>
    <property type="project" value="TreeGrafter"/>
</dbReference>
<evidence type="ECO:0000256" key="2">
    <source>
        <dbReference type="ARBA" id="ARBA00022801"/>
    </source>
</evidence>
<keyword evidence="1" id="KW-0479">Metal-binding</keyword>
<protein>
    <submittedName>
        <fullName evidence="4">Metallophosphoesterase</fullName>
    </submittedName>
</protein>
<dbReference type="EMBL" id="CP155447">
    <property type="protein sequence ID" value="XBH01458.1"/>
    <property type="molecule type" value="Genomic_DNA"/>
</dbReference>
<organism evidence="4">
    <name type="scientific">Singulisphaera sp. Ch08</name>
    <dbReference type="NCBI Taxonomy" id="3120278"/>
    <lineage>
        <taxon>Bacteria</taxon>
        <taxon>Pseudomonadati</taxon>
        <taxon>Planctomycetota</taxon>
        <taxon>Planctomycetia</taxon>
        <taxon>Isosphaerales</taxon>
        <taxon>Isosphaeraceae</taxon>
        <taxon>Singulisphaera</taxon>
    </lineage>
</organism>
<dbReference type="SUPFAM" id="SSF56300">
    <property type="entry name" value="Metallo-dependent phosphatases"/>
    <property type="match status" value="1"/>
</dbReference>
<dbReference type="GO" id="GO:0046872">
    <property type="term" value="F:metal ion binding"/>
    <property type="evidence" value="ECO:0007669"/>
    <property type="project" value="UniProtKB-KW"/>
</dbReference>
<dbReference type="Pfam" id="PF00149">
    <property type="entry name" value="Metallophos"/>
    <property type="match status" value="1"/>
</dbReference>
<dbReference type="GO" id="GO:0016020">
    <property type="term" value="C:membrane"/>
    <property type="evidence" value="ECO:0007669"/>
    <property type="project" value="GOC"/>
</dbReference>
<feature type="domain" description="Calcineurin-like phosphoesterase" evidence="3">
    <location>
        <begin position="58"/>
        <end position="212"/>
    </location>
</feature>
<evidence type="ECO:0000256" key="1">
    <source>
        <dbReference type="ARBA" id="ARBA00022723"/>
    </source>
</evidence>
<dbReference type="PANTHER" id="PTHR31302">
    <property type="entry name" value="TRANSMEMBRANE PROTEIN WITH METALLOPHOSPHOESTERASE DOMAIN-RELATED"/>
    <property type="match status" value="1"/>
</dbReference>
<sequence>MTEPTEPSRRKFTRRKLLVGTAVTVGVPVAATAWGYDPDWLNVQRHEVEVPGLQQPLKAIQVSDLHADRAGSCSQLLRDRVAEQVRRESADLILATGDYITRPGDAIDEAVAWVASLPARLGYYAVLGNHDSPEVKQALEAAGIAVLTNTWTMFHGMALAGVGDLSRWPHAPQTVLGEIPRGTGTVLLAHQPDSFWTYDEPITLQISGHTHGGQATLFGTIPAPQLMPHLKPLLMHIPKLEPIARRSYLETQRGAWSGFFRRPDGSTLYVNRGLGRFKRISFYCPPELTVWELVPA</sequence>
<reference evidence="4" key="1">
    <citation type="submission" date="2024-05" db="EMBL/GenBank/DDBJ databases">
        <title>Planctomycetes of the genus Singulisphaera possess chitinolytic capabilities.</title>
        <authorList>
            <person name="Ivanova A."/>
        </authorList>
    </citation>
    <scope>NUCLEOTIDE SEQUENCE</scope>
    <source>
        <strain evidence="4">Ch08T</strain>
    </source>
</reference>
<dbReference type="PROSITE" id="PS51318">
    <property type="entry name" value="TAT"/>
    <property type="match status" value="1"/>
</dbReference>
<gene>
    <name evidence="4" type="ORF">V5E97_24255</name>
</gene>
<dbReference type="InterPro" id="IPR006311">
    <property type="entry name" value="TAT_signal"/>
</dbReference>
<keyword evidence="2" id="KW-0378">Hydrolase</keyword>